<sequence length="183" mass="18867">MQLHMNLSASRIAAGAINVRPAPFVRGAAAPKRTSRHIVRAENDPSTPPPPQGSQESPSSSPSPPPPPPQPTAAAPTVTEVMGFSGAPEIINGRLAMLGFVAALGAELSTGESVLTQLADEPTLIALTFVLFSAASLVPAFARRKSDPVGPFTPQAEMTNGRAAMIGFAAMLVYEGVQGIALF</sequence>
<evidence type="ECO:0000256" key="5">
    <source>
        <dbReference type="ARBA" id="ARBA00022692"/>
    </source>
</evidence>
<dbReference type="Pfam" id="PF00504">
    <property type="entry name" value="Chloroa_b-bind"/>
    <property type="match status" value="1"/>
</dbReference>
<comment type="similarity">
    <text evidence="8">Belongs to the ELIP/psbS family.</text>
</comment>
<evidence type="ECO:0000256" key="1">
    <source>
        <dbReference type="ARBA" id="ARBA00004141"/>
    </source>
</evidence>
<evidence type="ECO:0000256" key="3">
    <source>
        <dbReference type="ARBA" id="ARBA00022528"/>
    </source>
</evidence>
<evidence type="ECO:0000256" key="7">
    <source>
        <dbReference type="ARBA" id="ARBA00023136"/>
    </source>
</evidence>
<accession>Q2TLM9</accession>
<proteinExistence type="evidence at transcript level"/>
<name>Q2TLM9_DUNSA</name>
<keyword evidence="3" id="KW-0150">Chloroplast</keyword>
<evidence type="ECO:0000256" key="9">
    <source>
        <dbReference type="SAM" id="MobiDB-lite"/>
    </source>
</evidence>
<dbReference type="GO" id="GO:0009507">
    <property type="term" value="C:chloroplast"/>
    <property type="evidence" value="ECO:0007669"/>
    <property type="project" value="UniProtKB-SubCell"/>
</dbReference>
<dbReference type="PANTHER" id="PTHR14154">
    <property type="entry name" value="UPF0041 BRAIN PROTEIN 44-RELATED"/>
    <property type="match status" value="1"/>
</dbReference>
<keyword evidence="7" id="KW-0472">Membrane</keyword>
<dbReference type="InterPro" id="IPR022796">
    <property type="entry name" value="Chloroa_b-bind"/>
</dbReference>
<evidence type="ECO:0000256" key="6">
    <source>
        <dbReference type="ARBA" id="ARBA00022989"/>
    </source>
</evidence>
<dbReference type="EMBL" id="AY847686">
    <property type="protein sequence ID" value="AAX92667.1"/>
    <property type="molecule type" value="mRNA"/>
</dbReference>
<keyword evidence="6" id="KW-1133">Transmembrane helix</keyword>
<comment type="subcellular location">
    <subcellularLocation>
        <location evidence="1">Membrane</location>
        <topology evidence="1">Multi-pass membrane protein</topology>
    </subcellularLocation>
    <subcellularLocation>
        <location evidence="2">Plastid</location>
        <location evidence="2">Chloroplast</location>
    </subcellularLocation>
</comment>
<dbReference type="SUPFAM" id="SSF103511">
    <property type="entry name" value="Chlorophyll a-b binding protein"/>
    <property type="match status" value="1"/>
</dbReference>
<dbReference type="AlphaFoldDB" id="Q2TLM9"/>
<evidence type="ECO:0000256" key="4">
    <source>
        <dbReference type="ARBA" id="ARBA00022640"/>
    </source>
</evidence>
<keyword evidence="5" id="KW-0812">Transmembrane</keyword>
<dbReference type="Gene3D" id="1.10.3460.10">
    <property type="entry name" value="Chlorophyll a/b binding protein domain"/>
    <property type="match status" value="1"/>
</dbReference>
<feature type="region of interest" description="Disordered" evidence="9">
    <location>
        <begin position="28"/>
        <end position="75"/>
    </location>
</feature>
<organism evidence="10">
    <name type="scientific">Dunaliella salina</name>
    <name type="common">Green alga</name>
    <name type="synonym">Protococcus salinus</name>
    <dbReference type="NCBI Taxonomy" id="3046"/>
    <lineage>
        <taxon>Eukaryota</taxon>
        <taxon>Viridiplantae</taxon>
        <taxon>Chlorophyta</taxon>
        <taxon>core chlorophytes</taxon>
        <taxon>Chlorophyceae</taxon>
        <taxon>CS clade</taxon>
        <taxon>Chlamydomonadales</taxon>
        <taxon>Dunaliellaceae</taxon>
        <taxon>Dunaliella</taxon>
    </lineage>
</organism>
<evidence type="ECO:0000256" key="8">
    <source>
        <dbReference type="ARBA" id="ARBA00037956"/>
    </source>
</evidence>
<evidence type="ECO:0000256" key="2">
    <source>
        <dbReference type="ARBA" id="ARBA00004229"/>
    </source>
</evidence>
<protein>
    <submittedName>
        <fullName evidence="10">Chloroplast carotene biosynthesis related protein</fullName>
    </submittedName>
</protein>
<feature type="compositionally biased region" description="Pro residues" evidence="9">
    <location>
        <begin position="61"/>
        <end position="71"/>
    </location>
</feature>
<dbReference type="GO" id="GO:0016020">
    <property type="term" value="C:membrane"/>
    <property type="evidence" value="ECO:0007669"/>
    <property type="project" value="UniProtKB-SubCell"/>
</dbReference>
<evidence type="ECO:0000313" key="10">
    <source>
        <dbReference type="EMBL" id="AAX92667.1"/>
    </source>
</evidence>
<reference evidence="10" key="1">
    <citation type="submission" date="2004-12" db="EMBL/GenBank/DDBJ databases">
        <authorList>
            <person name="Jin E."/>
        </authorList>
    </citation>
    <scope>NUCLEOTIDE SEQUENCE</scope>
</reference>
<keyword evidence="4" id="KW-0934">Plastid</keyword>